<evidence type="ECO:0000313" key="3">
    <source>
        <dbReference type="Proteomes" id="UP000185596"/>
    </source>
</evidence>
<sequence length="401" mass="42958">MSGEVLLEEDITGWSARFAVRVRAAVDLSASDRASDRASDGPLDDQAGGALEQRVRRAYRDDVEYLRRLSTVENAAFEVRWLAVPGRPITLTLLGRVDRQDRARARADAVEALEQLAEVPAHVVAEPLRTRLAVERAFTPFRVAPTGLAEVRKPCLIGRPRRADAPMRVYLAVPRLRPVSSAWPGVLELLAAAGQPAMLSVGLVPTAVAPTFGQFLSLVADQYAALGRPGRSGGTVARYGMPDRIDGDPFAAEAERFYRDAAQRYRGTVLRTRITLATLGPLDECLAHGVAERIGRGIAQQVPGKSCVVERPVSPRDQGVALASLRALGVPRWGGHEVWRAEGVPQALRELCELADPEEAAAAAWLPAAATGRLPGGFPTLGPPGADGDGADPGVRHLNSR</sequence>
<dbReference type="EMBL" id="MSIE01000014">
    <property type="protein sequence ID" value="OLF17697.1"/>
    <property type="molecule type" value="Genomic_DNA"/>
</dbReference>
<organism evidence="2 3">
    <name type="scientific">Actinophytocola xanthii</name>
    <dbReference type="NCBI Taxonomy" id="1912961"/>
    <lineage>
        <taxon>Bacteria</taxon>
        <taxon>Bacillati</taxon>
        <taxon>Actinomycetota</taxon>
        <taxon>Actinomycetes</taxon>
        <taxon>Pseudonocardiales</taxon>
        <taxon>Pseudonocardiaceae</taxon>
    </lineage>
</organism>
<proteinExistence type="predicted"/>
<name>A0A1Q8CTL0_9PSEU</name>
<feature type="region of interest" description="Disordered" evidence="1">
    <location>
        <begin position="375"/>
        <end position="401"/>
    </location>
</feature>
<dbReference type="Proteomes" id="UP000185596">
    <property type="component" value="Unassembled WGS sequence"/>
</dbReference>
<evidence type="ECO:0000313" key="2">
    <source>
        <dbReference type="EMBL" id="OLF17697.1"/>
    </source>
</evidence>
<gene>
    <name evidence="2" type="ORF">BU204_09320</name>
</gene>
<dbReference type="RefSeq" id="WP_075125201.1">
    <property type="nucleotide sequence ID" value="NZ_MSIE01000014.1"/>
</dbReference>
<reference evidence="2 3" key="1">
    <citation type="submission" date="2016-12" db="EMBL/GenBank/DDBJ databases">
        <title>The draft genome sequence of Actinophytocola sp. 11-183.</title>
        <authorList>
            <person name="Wang W."/>
            <person name="Yuan L."/>
        </authorList>
    </citation>
    <scope>NUCLEOTIDE SEQUENCE [LARGE SCALE GENOMIC DNA]</scope>
    <source>
        <strain evidence="2 3">11-183</strain>
    </source>
</reference>
<evidence type="ECO:0000256" key="1">
    <source>
        <dbReference type="SAM" id="MobiDB-lite"/>
    </source>
</evidence>
<keyword evidence="3" id="KW-1185">Reference proteome</keyword>
<comment type="caution">
    <text evidence="2">The sequence shown here is derived from an EMBL/GenBank/DDBJ whole genome shotgun (WGS) entry which is preliminary data.</text>
</comment>
<protein>
    <submittedName>
        <fullName evidence="2">Uncharacterized protein</fullName>
    </submittedName>
</protein>
<dbReference type="OrthoDB" id="3665323at2"/>
<accession>A0A1Q8CTL0</accession>
<feature type="compositionally biased region" description="Low complexity" evidence="1">
    <location>
        <begin position="375"/>
        <end position="386"/>
    </location>
</feature>
<dbReference type="AlphaFoldDB" id="A0A1Q8CTL0"/>